<dbReference type="RefSeq" id="WP_168960122.1">
    <property type="nucleotide sequence ID" value="NZ_CP098604.1"/>
</dbReference>
<evidence type="ECO:0000313" key="3">
    <source>
        <dbReference type="Proteomes" id="UP000548771"/>
    </source>
</evidence>
<reference evidence="2" key="1">
    <citation type="submission" date="2019-03" db="EMBL/GenBank/DDBJ databases">
        <authorList>
            <person name="Moriniere L."/>
            <person name="Burlet A."/>
            <person name="Rosenthal E."/>
            <person name="Portier P."/>
            <person name="Lavire C."/>
            <person name="Nesme X."/>
            <person name="Bull C.T."/>
            <person name="Le Saux M."/>
            <person name="Bertolla F."/>
        </authorList>
    </citation>
    <scope>NUCLEOTIDE SEQUENCE</scope>
    <source>
        <strain evidence="2">CFBP2533</strain>
    </source>
</reference>
<reference evidence="1" key="4">
    <citation type="submission" date="2020-07" db="EMBL/GenBank/DDBJ databases">
        <authorList>
            <person name="Pothier F. J."/>
        </authorList>
    </citation>
    <scope>NUCLEOTIDE SEQUENCE</scope>
    <source>
        <strain evidence="1">CFBP 2533</strain>
    </source>
</reference>
<dbReference type="AlphaFoldDB" id="A0A6V7BPL6"/>
<name>A0A6V7BPL6_9XANT</name>
<sequence length="169" mass="18495">MTSTLAIALASLSLSVISTGIAIASYWRTRSNQTYDYAARLQLENESIQGGSGPEAFHYSADLVNVGIKPVEIRNIFIDYGGQSEGTYYKFNVEGLFHLPPNGKRSVGFSISREDYEDVLTKFGVQQCLFRLRVCFANATGGNVEATRNLMGLGPSETTFYAQRGDAVV</sequence>
<dbReference type="EMBL" id="LR828261">
    <property type="protein sequence ID" value="CAD0303039.1"/>
    <property type="molecule type" value="Genomic_DNA"/>
</dbReference>
<gene>
    <name evidence="1" type="ORF">CFBP2533_04230</name>
    <name evidence="2" type="ORF">E1J24_22735</name>
</gene>
<reference evidence="3" key="2">
    <citation type="journal article" date="2020" name="Syst. Appl. Microbiol.">
        <title>Clarifying the taxonomy of the causal agent of bacterial leaf spot of lettuce through a polyphasic approach reveals that Xanthomonas cynarae Trebaol et al. 2000 emend. Timilsina et al. 2019 is a later heterotypic synonym of Xanthomonas hortorum Vauterin et al. 1995.</title>
        <authorList>
            <person name="Moriniere L."/>
            <person name="Burlet A."/>
            <person name="Rosenthal E.R."/>
            <person name="Nesme X."/>
            <person name="Portier P."/>
            <person name="Bull C.T."/>
            <person name="Lavire C."/>
            <person name="Fischer-Le Saux M."/>
            <person name="Bertolla F."/>
        </authorList>
    </citation>
    <scope>NUCLEOTIDE SEQUENCE [LARGE SCALE GENOMIC DNA]</scope>
    <source>
        <strain evidence="3">CFBP2533</strain>
    </source>
</reference>
<evidence type="ECO:0000313" key="2">
    <source>
        <dbReference type="EMBL" id="NMI24551.1"/>
    </source>
</evidence>
<proteinExistence type="predicted"/>
<organism evidence="1">
    <name type="scientific">Xanthomonas hortorum pv. pelargonii</name>
    <dbReference type="NCBI Taxonomy" id="453602"/>
    <lineage>
        <taxon>Bacteria</taxon>
        <taxon>Pseudomonadati</taxon>
        <taxon>Pseudomonadota</taxon>
        <taxon>Gammaproteobacteria</taxon>
        <taxon>Lysobacterales</taxon>
        <taxon>Lysobacteraceae</taxon>
        <taxon>Xanthomonas</taxon>
    </lineage>
</organism>
<protein>
    <submittedName>
        <fullName evidence="1">Uncharacterized protein</fullName>
    </submittedName>
</protein>
<dbReference type="EMBL" id="SMDX01000063">
    <property type="protein sequence ID" value="NMI24551.1"/>
    <property type="molecule type" value="Genomic_DNA"/>
</dbReference>
<accession>A0A6V7BPL6</accession>
<dbReference type="Proteomes" id="UP000548771">
    <property type="component" value="Unassembled WGS sequence"/>
</dbReference>
<dbReference type="EMBL" id="LR828261">
    <property type="protein sequence ID" value="CAD0303033.1"/>
    <property type="molecule type" value="Genomic_DNA"/>
</dbReference>
<evidence type="ECO:0000313" key="1">
    <source>
        <dbReference type="EMBL" id="CAD0303039.1"/>
    </source>
</evidence>
<reference evidence="2" key="3">
    <citation type="journal article" date="2020" name="Syst. Appl. Microbiol.">
        <title>Clarifying the taxonomy of the causal agent of bacterial leaf spot of lettuce through a polyphasic approach reveals that Xanthomonas cynarae Trebaol et al. 2000 emend. Timilsina et al. 2019 is a later heterotypic synonym of Xanthomonas hortorum Vauterin et al. 1995.</title>
        <authorList>
            <person name="Moriniere L."/>
            <person name="Burlet A."/>
            <person name="Rosenthal E.R."/>
            <person name="Nesme X."/>
            <person name="Portier P."/>
            <person name="Bull C.T."/>
            <person name="Lavire C."/>
            <person name="Fischer-Le Saux M."/>
            <person name="Bertolla F."/>
        </authorList>
    </citation>
    <scope>NUCLEOTIDE SEQUENCE</scope>
    <source>
        <strain evidence="2">CFBP2533</strain>
    </source>
</reference>